<dbReference type="EMBL" id="JAIOIU010000040">
    <property type="protein sequence ID" value="MBZ0159282.1"/>
    <property type="molecule type" value="Genomic_DNA"/>
</dbReference>
<reference evidence="2 3" key="1">
    <citation type="journal article" date="2021" name="bioRxiv">
        <title>Unraveling nitrogen, sulfur and carbon metabolic pathways and microbial community transcriptional responses to substrate deprivation and toxicity stresses in a bioreactor mimicking anoxic brackish coastal sediment conditions.</title>
        <authorList>
            <person name="Martins P.D."/>
            <person name="Echeveste M.J."/>
            <person name="Arshad A."/>
            <person name="Kurth J."/>
            <person name="Ouboter H."/>
            <person name="Jetten M.S.M."/>
            <person name="Welte C.U."/>
        </authorList>
    </citation>
    <scope>NUCLEOTIDE SEQUENCE [LARGE SCALE GENOMIC DNA]</scope>
    <source>
        <strain evidence="2">MAG_38</strain>
    </source>
</reference>
<dbReference type="Proteomes" id="UP001197609">
    <property type="component" value="Unassembled WGS sequence"/>
</dbReference>
<evidence type="ECO:0000313" key="3">
    <source>
        <dbReference type="Proteomes" id="UP001197609"/>
    </source>
</evidence>
<accession>A0AAJ1EK11</accession>
<feature type="transmembrane region" description="Helical" evidence="1">
    <location>
        <begin position="43"/>
        <end position="60"/>
    </location>
</feature>
<evidence type="ECO:0000313" key="2">
    <source>
        <dbReference type="EMBL" id="MBZ0159282.1"/>
    </source>
</evidence>
<gene>
    <name evidence="2" type="ORF">K8G79_03965</name>
</gene>
<proteinExistence type="predicted"/>
<dbReference type="AlphaFoldDB" id="A0AAJ1EK11"/>
<keyword evidence="1" id="KW-0812">Transmembrane</keyword>
<feature type="transmembrane region" description="Helical" evidence="1">
    <location>
        <begin position="72"/>
        <end position="91"/>
    </location>
</feature>
<sequence length="105" mass="11574">MAESTLARNCWTITRKATVVRERLRGGETAEVAPGASAQPSPTVYLASFVGLFLEILLLRGNSSDLCIFADLTNFVLIACFLGFGFGAYLLRRHVRQQPPQRGSW</sequence>
<comment type="caution">
    <text evidence="2">The sequence shown here is derived from an EMBL/GenBank/DDBJ whole genome shotgun (WGS) entry which is preliminary data.</text>
</comment>
<keyword evidence="1" id="KW-1133">Transmembrane helix</keyword>
<organism evidence="2 3">
    <name type="scientific">Candidatus Methylomirabilis tolerans</name>
    <dbReference type="NCBI Taxonomy" id="3123416"/>
    <lineage>
        <taxon>Bacteria</taxon>
        <taxon>Candidatus Methylomirabilota</taxon>
        <taxon>Candidatus Methylomirabilia</taxon>
        <taxon>Candidatus Methylomirabilales</taxon>
        <taxon>Candidatus Methylomirabilaceae</taxon>
        <taxon>Candidatus Methylomirabilis</taxon>
    </lineage>
</organism>
<protein>
    <submittedName>
        <fullName evidence="2">Uncharacterized protein</fullName>
    </submittedName>
</protein>
<evidence type="ECO:0000256" key="1">
    <source>
        <dbReference type="SAM" id="Phobius"/>
    </source>
</evidence>
<keyword evidence="1" id="KW-0472">Membrane</keyword>
<name>A0AAJ1EK11_9BACT</name>